<dbReference type="Proteomes" id="UP001501822">
    <property type="component" value="Unassembled WGS sequence"/>
</dbReference>
<feature type="region of interest" description="Disordered" evidence="1">
    <location>
        <begin position="176"/>
        <end position="267"/>
    </location>
</feature>
<keyword evidence="3" id="KW-0732">Signal</keyword>
<gene>
    <name evidence="4" type="ORF">GCM10010151_73610</name>
</gene>
<accession>A0ABP3HN48</accession>
<name>A0ABP3HN48_9ACTN</name>
<feature type="transmembrane region" description="Helical" evidence="2">
    <location>
        <begin position="300"/>
        <end position="319"/>
    </location>
</feature>
<evidence type="ECO:0000313" key="4">
    <source>
        <dbReference type="EMBL" id="GAA0372878.1"/>
    </source>
</evidence>
<evidence type="ECO:0000256" key="1">
    <source>
        <dbReference type="SAM" id="MobiDB-lite"/>
    </source>
</evidence>
<feature type="chain" id="PRO_5045669484" evidence="3">
    <location>
        <begin position="31"/>
        <end position="347"/>
    </location>
</feature>
<keyword evidence="2" id="KW-0812">Transmembrane</keyword>
<protein>
    <submittedName>
        <fullName evidence="4">Uncharacterized protein</fullName>
    </submittedName>
</protein>
<feature type="compositionally biased region" description="Basic residues" evidence="1">
    <location>
        <begin position="334"/>
        <end position="347"/>
    </location>
</feature>
<keyword evidence="2" id="KW-0472">Membrane</keyword>
<feature type="signal peptide" evidence="3">
    <location>
        <begin position="1"/>
        <end position="30"/>
    </location>
</feature>
<keyword evidence="2" id="KW-1133">Transmembrane helix</keyword>
<feature type="compositionally biased region" description="Polar residues" evidence="1">
    <location>
        <begin position="252"/>
        <end position="267"/>
    </location>
</feature>
<feature type="region of interest" description="Disordered" evidence="1">
    <location>
        <begin position="324"/>
        <end position="347"/>
    </location>
</feature>
<sequence>MLARSARNPLVMVLGAGIVLIVGNAPPALAGTPTPTPDDSSPSASATPTKTTSETPTPDPTTTPPKPSLAKLAVQFAGTYPNPGRPGSSFSMDVYVTASVATAKDVVLTLTGDSRSKIVSDSSGSRVYKFDELSNRRRVAVTVTVLSGAKDGTATIRAYADASNAANSDEDKLSFSVKKAKTATPSHSTGSGSGSGTGSGSNSNTGGSSSTTTPSGSVNNSTGTTTGTTGTTGANTSPQTAPQAGASLPEIGQQNQTPGQANQAPTTAPLIQNAGNTQSMQNAADEASELTFDKLASTQAAWLAALLVAFGLLLTQVRLGKAHNRNAKAAPKPKGTHRKSRGGGRAL</sequence>
<organism evidence="4 5">
    <name type="scientific">Actinoallomurus spadix</name>
    <dbReference type="NCBI Taxonomy" id="79912"/>
    <lineage>
        <taxon>Bacteria</taxon>
        <taxon>Bacillati</taxon>
        <taxon>Actinomycetota</taxon>
        <taxon>Actinomycetes</taxon>
        <taxon>Streptosporangiales</taxon>
        <taxon>Thermomonosporaceae</taxon>
        <taxon>Actinoallomurus</taxon>
    </lineage>
</organism>
<reference evidence="5" key="1">
    <citation type="journal article" date="2019" name="Int. J. Syst. Evol. Microbiol.">
        <title>The Global Catalogue of Microorganisms (GCM) 10K type strain sequencing project: providing services to taxonomists for standard genome sequencing and annotation.</title>
        <authorList>
            <consortium name="The Broad Institute Genomics Platform"/>
            <consortium name="The Broad Institute Genome Sequencing Center for Infectious Disease"/>
            <person name="Wu L."/>
            <person name="Ma J."/>
        </authorList>
    </citation>
    <scope>NUCLEOTIDE SEQUENCE [LARGE SCALE GENOMIC DNA]</scope>
    <source>
        <strain evidence="5">JCM 3146</strain>
    </source>
</reference>
<feature type="compositionally biased region" description="Low complexity" evidence="1">
    <location>
        <begin position="200"/>
        <end position="237"/>
    </location>
</feature>
<feature type="compositionally biased region" description="Low complexity" evidence="1">
    <location>
        <begin position="26"/>
        <end position="56"/>
    </location>
</feature>
<evidence type="ECO:0000256" key="2">
    <source>
        <dbReference type="SAM" id="Phobius"/>
    </source>
</evidence>
<comment type="caution">
    <text evidence="4">The sequence shown here is derived from an EMBL/GenBank/DDBJ whole genome shotgun (WGS) entry which is preliminary data.</text>
</comment>
<feature type="region of interest" description="Disordered" evidence="1">
    <location>
        <begin position="26"/>
        <end position="68"/>
    </location>
</feature>
<dbReference type="EMBL" id="BAAABM010000073">
    <property type="protein sequence ID" value="GAA0372878.1"/>
    <property type="molecule type" value="Genomic_DNA"/>
</dbReference>
<keyword evidence="5" id="KW-1185">Reference proteome</keyword>
<feature type="compositionally biased region" description="Pro residues" evidence="1">
    <location>
        <begin position="57"/>
        <end position="67"/>
    </location>
</feature>
<evidence type="ECO:0000256" key="3">
    <source>
        <dbReference type="SAM" id="SignalP"/>
    </source>
</evidence>
<proteinExistence type="predicted"/>
<evidence type="ECO:0000313" key="5">
    <source>
        <dbReference type="Proteomes" id="UP001501822"/>
    </source>
</evidence>